<name>A0ABW6ACD4_9BACT</name>
<evidence type="ECO:0000256" key="4">
    <source>
        <dbReference type="ARBA" id="ARBA00023136"/>
    </source>
</evidence>
<keyword evidence="3 5" id="KW-1133">Transmembrane helix</keyword>
<dbReference type="PIRSF" id="PIRSF006060">
    <property type="entry name" value="AA_transporter"/>
    <property type="match status" value="1"/>
</dbReference>
<keyword evidence="7" id="KW-1185">Reference proteome</keyword>
<dbReference type="Proteomes" id="UP001597511">
    <property type="component" value="Unassembled WGS sequence"/>
</dbReference>
<evidence type="ECO:0000256" key="5">
    <source>
        <dbReference type="SAM" id="Phobius"/>
    </source>
</evidence>
<feature type="transmembrane region" description="Helical" evidence="5">
    <location>
        <begin position="448"/>
        <end position="464"/>
    </location>
</feature>
<feature type="transmembrane region" description="Helical" evidence="5">
    <location>
        <begin position="383"/>
        <end position="403"/>
    </location>
</feature>
<evidence type="ECO:0000256" key="1">
    <source>
        <dbReference type="ARBA" id="ARBA00004141"/>
    </source>
</evidence>
<feature type="transmembrane region" description="Helical" evidence="5">
    <location>
        <begin position="134"/>
        <end position="156"/>
    </location>
</feature>
<organism evidence="6 7">
    <name type="scientific">Terrimonas rubra</name>
    <dbReference type="NCBI Taxonomy" id="1035890"/>
    <lineage>
        <taxon>Bacteria</taxon>
        <taxon>Pseudomonadati</taxon>
        <taxon>Bacteroidota</taxon>
        <taxon>Chitinophagia</taxon>
        <taxon>Chitinophagales</taxon>
        <taxon>Chitinophagaceae</taxon>
        <taxon>Terrimonas</taxon>
    </lineage>
</organism>
<feature type="transmembrane region" description="Helical" evidence="5">
    <location>
        <begin position="423"/>
        <end position="442"/>
    </location>
</feature>
<feature type="transmembrane region" description="Helical" evidence="5">
    <location>
        <begin position="217"/>
        <end position="238"/>
    </location>
</feature>
<dbReference type="PANTHER" id="PTHR11785:SF512">
    <property type="entry name" value="SOBREMESA, ISOFORM B"/>
    <property type="match status" value="1"/>
</dbReference>
<evidence type="ECO:0000313" key="6">
    <source>
        <dbReference type="EMBL" id="MFD2921843.1"/>
    </source>
</evidence>
<protein>
    <submittedName>
        <fullName evidence="6">APC family permease</fullName>
    </submittedName>
</protein>
<evidence type="ECO:0000256" key="3">
    <source>
        <dbReference type="ARBA" id="ARBA00022989"/>
    </source>
</evidence>
<feature type="transmembrane region" description="Helical" evidence="5">
    <location>
        <begin position="301"/>
        <end position="326"/>
    </location>
</feature>
<dbReference type="Pfam" id="PF13520">
    <property type="entry name" value="AA_permease_2"/>
    <property type="match status" value="1"/>
</dbReference>
<feature type="transmembrane region" description="Helical" evidence="5">
    <location>
        <begin position="46"/>
        <end position="68"/>
    </location>
</feature>
<dbReference type="InterPro" id="IPR002293">
    <property type="entry name" value="AA/rel_permease1"/>
</dbReference>
<feature type="transmembrane region" description="Helical" evidence="5">
    <location>
        <begin position="259"/>
        <end position="281"/>
    </location>
</feature>
<feature type="transmembrane region" description="Helical" evidence="5">
    <location>
        <begin position="89"/>
        <end position="114"/>
    </location>
</feature>
<comment type="subcellular location">
    <subcellularLocation>
        <location evidence="1">Membrane</location>
        <topology evidence="1">Multi-pass membrane protein</topology>
    </subcellularLocation>
</comment>
<dbReference type="PANTHER" id="PTHR11785">
    <property type="entry name" value="AMINO ACID TRANSPORTER"/>
    <property type="match status" value="1"/>
</dbReference>
<keyword evidence="4 5" id="KW-0472">Membrane</keyword>
<proteinExistence type="predicted"/>
<feature type="transmembrane region" description="Helical" evidence="5">
    <location>
        <begin position="12"/>
        <end position="34"/>
    </location>
</feature>
<keyword evidence="2 5" id="KW-0812">Transmembrane</keyword>
<evidence type="ECO:0000313" key="7">
    <source>
        <dbReference type="Proteomes" id="UP001597511"/>
    </source>
</evidence>
<dbReference type="RefSeq" id="WP_386102937.1">
    <property type="nucleotide sequence ID" value="NZ_JBHUOZ010000003.1"/>
</dbReference>
<dbReference type="InterPro" id="IPR050598">
    <property type="entry name" value="AminoAcid_Transporter"/>
</dbReference>
<comment type="caution">
    <text evidence="6">The sequence shown here is derived from an EMBL/GenBank/DDBJ whole genome shotgun (WGS) entry which is preliminary data.</text>
</comment>
<dbReference type="EMBL" id="JBHUOZ010000003">
    <property type="protein sequence ID" value="MFD2921843.1"/>
    <property type="molecule type" value="Genomic_DNA"/>
</dbReference>
<evidence type="ECO:0000256" key="2">
    <source>
        <dbReference type="ARBA" id="ARBA00022692"/>
    </source>
</evidence>
<dbReference type="Gene3D" id="1.20.1740.10">
    <property type="entry name" value="Amino acid/polyamine transporter I"/>
    <property type="match status" value="1"/>
</dbReference>
<reference evidence="7" key="1">
    <citation type="journal article" date="2019" name="Int. J. Syst. Evol. Microbiol.">
        <title>The Global Catalogue of Microorganisms (GCM) 10K type strain sequencing project: providing services to taxonomists for standard genome sequencing and annotation.</title>
        <authorList>
            <consortium name="The Broad Institute Genomics Platform"/>
            <consortium name="The Broad Institute Genome Sequencing Center for Infectious Disease"/>
            <person name="Wu L."/>
            <person name="Ma J."/>
        </authorList>
    </citation>
    <scope>NUCLEOTIDE SEQUENCE [LARGE SCALE GENOMIC DNA]</scope>
    <source>
        <strain evidence="7">KCTC 23299</strain>
    </source>
</reference>
<accession>A0ABW6ACD4</accession>
<sequence>MQEEKTGFKPSLRLIDATMLVAGSMIGSGIFIVSADIARNVGGAGWLLLIWLITGFMTLTVALSYGELSGMFPKAGGQYVYLKEAYNPLVGFVFGWTFFTVIQTATIAAVGVAFAKFTAYLIPAWDEDVVALTLGSFTISSAQLVSIVVIVVLTIINTRGVSSGKIVQTTITLAKLISLLALIVFGLFALKSDVWAANWHADNVWNLFRLNADGTTANYTMFAALGAVAAGMVGAIFSSDSWHSSTSVAGEIKNPQRNVALSLALGTILVTVVYLLANIMYTGVLTMEQMASAEKDRVAIVAAQVIFGPVGITIIAVMIMVSTFGCNNGLIMAGARVYYSMAKDGMFFKKVGTLNKKSVPGVALWLQCVIAALWSLSGKYGDLLDMISIVVVIFYVLAIIGIFRLRKTRPDIERPYKAFGYPVLPFLYIIMGISFCVLMVIYKPSYTWPGIIIAALGIPVYYLIKKKPAALVHRGGA</sequence>
<gene>
    <name evidence="6" type="ORF">ACFS6H_19140</name>
</gene>
<feature type="transmembrane region" description="Helical" evidence="5">
    <location>
        <begin position="176"/>
        <end position="197"/>
    </location>
</feature>